<dbReference type="InterPro" id="IPR045864">
    <property type="entry name" value="aa-tRNA-synth_II/BPL/LPL"/>
</dbReference>
<organism evidence="5 6">
    <name type="scientific">Microbacterium schleiferi</name>
    <dbReference type="NCBI Taxonomy" id="69362"/>
    <lineage>
        <taxon>Bacteria</taxon>
        <taxon>Bacillati</taxon>
        <taxon>Actinomycetota</taxon>
        <taxon>Actinomycetes</taxon>
        <taxon>Micrococcales</taxon>
        <taxon>Microbacteriaceae</taxon>
        <taxon>Microbacterium</taxon>
    </lineage>
</organism>
<keyword evidence="1 5" id="KW-0436">Ligase</keyword>
<dbReference type="InterPro" id="IPR003142">
    <property type="entry name" value="BPL_C"/>
</dbReference>
<reference evidence="5 6" key="1">
    <citation type="submission" date="2020-11" db="EMBL/GenBank/DDBJ databases">
        <title>Amino acid is mineralized and recycled by bacteria in oceanic microbiome.</title>
        <authorList>
            <person name="Zheng L.Y."/>
        </authorList>
    </citation>
    <scope>NUCLEOTIDE SEQUENCE [LARGE SCALE GENOMIC DNA]</scope>
    <source>
        <strain evidence="5 6">A32-1</strain>
    </source>
</reference>
<evidence type="ECO:0000313" key="6">
    <source>
        <dbReference type="Proteomes" id="UP000594480"/>
    </source>
</evidence>
<dbReference type="EC" id="6.3.4.15" evidence="3"/>
<feature type="domain" description="BPL/LPL catalytic" evidence="4">
    <location>
        <begin position="1"/>
        <end position="197"/>
    </location>
</feature>
<evidence type="ECO:0000256" key="2">
    <source>
        <dbReference type="ARBA" id="ARBA00023267"/>
    </source>
</evidence>
<dbReference type="Gene3D" id="2.30.30.100">
    <property type="match status" value="1"/>
</dbReference>
<dbReference type="NCBIfam" id="TIGR00121">
    <property type="entry name" value="birA_ligase"/>
    <property type="match status" value="1"/>
</dbReference>
<name>A0A7S8MZF1_9MICO</name>
<dbReference type="GO" id="GO:0004077">
    <property type="term" value="F:biotin--[biotin carboxyl-carrier protein] ligase activity"/>
    <property type="evidence" value="ECO:0007669"/>
    <property type="project" value="UniProtKB-EC"/>
</dbReference>
<keyword evidence="2" id="KW-0092">Biotin</keyword>
<evidence type="ECO:0000259" key="4">
    <source>
        <dbReference type="PROSITE" id="PS51733"/>
    </source>
</evidence>
<dbReference type="KEGG" id="msf:IT882_03625"/>
<evidence type="ECO:0000256" key="3">
    <source>
        <dbReference type="ARBA" id="ARBA00024227"/>
    </source>
</evidence>
<dbReference type="Proteomes" id="UP000594480">
    <property type="component" value="Chromosome"/>
</dbReference>
<accession>A0A7S8MZF1</accession>
<evidence type="ECO:0000313" key="5">
    <source>
        <dbReference type="EMBL" id="QPE05190.1"/>
    </source>
</evidence>
<protein>
    <recommendedName>
        <fullName evidence="3">biotin--[biotin carboxyl-carrier protein] ligase</fullName>
        <ecNumber evidence="3">6.3.4.15</ecNumber>
    </recommendedName>
</protein>
<dbReference type="InterPro" id="IPR004143">
    <property type="entry name" value="BPL_LPL_catalytic"/>
</dbReference>
<keyword evidence="6" id="KW-1185">Reference proteome</keyword>
<dbReference type="GO" id="GO:0005737">
    <property type="term" value="C:cytoplasm"/>
    <property type="evidence" value="ECO:0007669"/>
    <property type="project" value="TreeGrafter"/>
</dbReference>
<dbReference type="PROSITE" id="PS51733">
    <property type="entry name" value="BPL_LPL_CATALYTIC"/>
    <property type="match status" value="1"/>
</dbReference>
<dbReference type="PANTHER" id="PTHR12835:SF5">
    <property type="entry name" value="BIOTIN--PROTEIN LIGASE"/>
    <property type="match status" value="1"/>
</dbReference>
<dbReference type="Gene3D" id="3.30.930.10">
    <property type="entry name" value="Bira Bifunctional Protein, Domain 2"/>
    <property type="match status" value="1"/>
</dbReference>
<dbReference type="RefSeq" id="WP_195693208.1">
    <property type="nucleotide sequence ID" value="NZ_CP064760.1"/>
</dbReference>
<dbReference type="SUPFAM" id="SSF55681">
    <property type="entry name" value="Class II aaRS and biotin synthetases"/>
    <property type="match status" value="1"/>
</dbReference>
<gene>
    <name evidence="5" type="ORF">IT882_03625</name>
</gene>
<dbReference type="Pfam" id="PF03099">
    <property type="entry name" value="BPL_LplA_LipB"/>
    <property type="match status" value="1"/>
</dbReference>
<proteinExistence type="predicted"/>
<sequence>MQTGEFPRAVAVAARLDVVARTGSTNADLLAAAAQQSDVYPHLSVLLTDDQRAGRGRLDRTWTAPAGAALAISVLVRVPHIPVDLRGWVPLIAGAAMTLAIRGQFAPGAPDASSGVALKWPNDVLIDGAKVCGILAQVLPGEPDAIVIGAGINTRMTPEQLPVPTATSLAIAGADVHPDRLAADYLRELDRMLAVAASGEDFAGLLAEVRGLCATVGREVRVTLPDDRMLDGRATGLDDAGRLIVAAAGESVAVAAGDVIHVR</sequence>
<dbReference type="CDD" id="cd16442">
    <property type="entry name" value="BPL"/>
    <property type="match status" value="1"/>
</dbReference>
<evidence type="ECO:0000256" key="1">
    <source>
        <dbReference type="ARBA" id="ARBA00022598"/>
    </source>
</evidence>
<dbReference type="Pfam" id="PF02237">
    <property type="entry name" value="BPL_C"/>
    <property type="match status" value="1"/>
</dbReference>
<dbReference type="InterPro" id="IPR004408">
    <property type="entry name" value="Biotin_CoA_COase_ligase"/>
</dbReference>
<dbReference type="EMBL" id="CP064760">
    <property type="protein sequence ID" value="QPE05190.1"/>
    <property type="molecule type" value="Genomic_DNA"/>
</dbReference>
<dbReference type="PANTHER" id="PTHR12835">
    <property type="entry name" value="BIOTIN PROTEIN LIGASE"/>
    <property type="match status" value="1"/>
</dbReference>
<dbReference type="AlphaFoldDB" id="A0A7S8MZF1"/>